<evidence type="ECO:0000313" key="1">
    <source>
        <dbReference type="EMBL" id="KAI8024708.1"/>
    </source>
</evidence>
<accession>A0ACC0IGH2</accession>
<sequence length="140" mass="14773">MDSSADSTTATGGDTSPSLDSLSFWTYMAAGSVAGMVEYMAMFPVDTLKTRMQMAGATSASPLPGNYAAHFSHFFASIVHTEGLLGLYRGIAAIALAPIPPTSSTFPCLRHVRNFGGRHSHHCWSTPPLASSRPPPVTPC</sequence>
<keyword evidence="2" id="KW-1185">Reference proteome</keyword>
<gene>
    <name evidence="1" type="ORF">LOK49_LG02G01169</name>
</gene>
<reference evidence="1 2" key="1">
    <citation type="journal article" date="2022" name="Plant J.">
        <title>Chromosome-level genome of Camellia lanceoleosa provides a valuable resource for understanding genome evolution and self-incompatibility.</title>
        <authorList>
            <person name="Gong W."/>
            <person name="Xiao S."/>
            <person name="Wang L."/>
            <person name="Liao Z."/>
            <person name="Chang Y."/>
            <person name="Mo W."/>
            <person name="Hu G."/>
            <person name="Li W."/>
            <person name="Zhao G."/>
            <person name="Zhu H."/>
            <person name="Hu X."/>
            <person name="Ji K."/>
            <person name="Xiang X."/>
            <person name="Song Q."/>
            <person name="Yuan D."/>
            <person name="Jin S."/>
            <person name="Zhang L."/>
        </authorList>
    </citation>
    <scope>NUCLEOTIDE SEQUENCE [LARGE SCALE GENOMIC DNA]</scope>
    <source>
        <strain evidence="1">SQ_2022a</strain>
    </source>
</reference>
<name>A0ACC0IGH2_9ERIC</name>
<protein>
    <submittedName>
        <fullName evidence="1">Mitochondrial substrate carrier family protein U</fullName>
    </submittedName>
</protein>
<proteinExistence type="predicted"/>
<comment type="caution">
    <text evidence="1">The sequence shown here is derived from an EMBL/GenBank/DDBJ whole genome shotgun (WGS) entry which is preliminary data.</text>
</comment>
<dbReference type="EMBL" id="CM045760">
    <property type="protein sequence ID" value="KAI8024708.1"/>
    <property type="molecule type" value="Genomic_DNA"/>
</dbReference>
<evidence type="ECO:0000313" key="2">
    <source>
        <dbReference type="Proteomes" id="UP001060215"/>
    </source>
</evidence>
<organism evidence="1 2">
    <name type="scientific">Camellia lanceoleosa</name>
    <dbReference type="NCBI Taxonomy" id="1840588"/>
    <lineage>
        <taxon>Eukaryota</taxon>
        <taxon>Viridiplantae</taxon>
        <taxon>Streptophyta</taxon>
        <taxon>Embryophyta</taxon>
        <taxon>Tracheophyta</taxon>
        <taxon>Spermatophyta</taxon>
        <taxon>Magnoliopsida</taxon>
        <taxon>eudicotyledons</taxon>
        <taxon>Gunneridae</taxon>
        <taxon>Pentapetalae</taxon>
        <taxon>asterids</taxon>
        <taxon>Ericales</taxon>
        <taxon>Theaceae</taxon>
        <taxon>Camellia</taxon>
    </lineage>
</organism>
<dbReference type="Proteomes" id="UP001060215">
    <property type="component" value="Chromosome 3"/>
</dbReference>